<dbReference type="EMBL" id="CP111013">
    <property type="protein sequence ID" value="WAQ95327.1"/>
    <property type="molecule type" value="Genomic_DNA"/>
</dbReference>
<sequence>MKSNVVHFRPNSVKLSDYVFKCGISTIEYSDRYVYLGVTLTEHIDFNITAKIVAQSAGRALGLLIAKFKNNGGFPFDVYSKLYYSCVVPIITYGAAVCGTRSFSCINEIHHRAMRFFLGTGNYTPIAAVYGDMGWKPIIVDQWKSVCNHWNRCLRYDVSRINKKVFDWAAVKGNNRCRNWAFAVKDKWLSLNLNSYLQLPFSYSKLVSDLTDAMFKKHVELWKNDATVQLICRNFRQGNILPMTLKEMAPGVLAIQVSADECRYLCSFVFHKYRSLASYELCRNLLCRFSMPIADELNGNKIMPKINPAIKYTDANSTTES</sequence>
<organism evidence="1 2">
    <name type="scientific">Mya arenaria</name>
    <name type="common">Soft-shell clam</name>
    <dbReference type="NCBI Taxonomy" id="6604"/>
    <lineage>
        <taxon>Eukaryota</taxon>
        <taxon>Metazoa</taxon>
        <taxon>Spiralia</taxon>
        <taxon>Lophotrochozoa</taxon>
        <taxon>Mollusca</taxon>
        <taxon>Bivalvia</taxon>
        <taxon>Autobranchia</taxon>
        <taxon>Heteroconchia</taxon>
        <taxon>Euheterodonta</taxon>
        <taxon>Imparidentia</taxon>
        <taxon>Neoheterodontei</taxon>
        <taxon>Myida</taxon>
        <taxon>Myoidea</taxon>
        <taxon>Myidae</taxon>
        <taxon>Mya</taxon>
    </lineage>
</organism>
<evidence type="ECO:0000313" key="1">
    <source>
        <dbReference type="EMBL" id="WAQ95327.1"/>
    </source>
</evidence>
<protein>
    <submittedName>
        <fullName evidence="1">Uncharacterized protein</fullName>
    </submittedName>
</protein>
<dbReference type="Proteomes" id="UP001164746">
    <property type="component" value="Chromosome 2"/>
</dbReference>
<gene>
    <name evidence="1" type="ORF">MAR_028017</name>
</gene>
<proteinExistence type="predicted"/>
<reference evidence="1" key="1">
    <citation type="submission" date="2022-11" db="EMBL/GenBank/DDBJ databases">
        <title>Centuries of genome instability and evolution in soft-shell clam transmissible cancer (bioRxiv).</title>
        <authorList>
            <person name="Hart S.F.M."/>
            <person name="Yonemitsu M.A."/>
            <person name="Giersch R.M."/>
            <person name="Beal B.F."/>
            <person name="Arriagada G."/>
            <person name="Davis B.W."/>
            <person name="Ostrander E.A."/>
            <person name="Goff S.P."/>
            <person name="Metzger M.J."/>
        </authorList>
    </citation>
    <scope>NUCLEOTIDE SEQUENCE</scope>
    <source>
        <strain evidence="1">MELC-2E11</strain>
        <tissue evidence="1">Siphon/mantle</tissue>
    </source>
</reference>
<keyword evidence="2" id="KW-1185">Reference proteome</keyword>
<evidence type="ECO:0000313" key="2">
    <source>
        <dbReference type="Proteomes" id="UP001164746"/>
    </source>
</evidence>
<name>A0ABY7DF14_MYAAR</name>
<accession>A0ABY7DF14</accession>